<keyword evidence="1" id="KW-0732">Signal</keyword>
<dbReference type="CAZy" id="PL11">
    <property type="family name" value="Polysaccharide Lyase Family 11"/>
</dbReference>
<dbReference type="EMBL" id="CP001032">
    <property type="protein sequence ID" value="ACB75524.1"/>
    <property type="molecule type" value="Genomic_DNA"/>
</dbReference>
<proteinExistence type="predicted"/>
<dbReference type="InterPro" id="IPR034641">
    <property type="entry name" value="RGL11"/>
</dbReference>
<name>B1ZPS1_OPITP</name>
<protein>
    <recommendedName>
        <fullName evidence="2">Rhamnogalacturonan lyase family 11 C-terminal domain-containing protein</fullName>
    </recommendedName>
</protein>
<evidence type="ECO:0000259" key="2">
    <source>
        <dbReference type="Pfam" id="PF21348"/>
    </source>
</evidence>
<gene>
    <name evidence="3" type="ordered locus">Oter_2241</name>
</gene>
<sequence length="695" mass="76543">MKAPLARAHLIATLLLTTATLPLGARTAEAVLFEDDFSTLTGLISSDVVGAHAEYHYLPATAPRGNWAVSCFRSNGSQRAWRALRDREGVALAQTYTSTAEEAAYTHPLVIAGDPLWQDYTLTVRFTPAAGEAQSGIVFRYQNDRCYYFFGVRAGRALLKSVQHADSFRTAREVILADATVNVEPGEELVATVTVQGSNLTATLNNRVRLAATDTTFAAGKVGLLADRPTLYRHVRVAADRASAAAFRAARATEDAIVARLQAANPPPRPWRKIATDGFGTGRQLRFGDLDGDGVTDLLFVQVKRHGPKDRNSEVGCLTAVSLDGRQLWQVGEPDPWNDVLTNDVAVQIADLDGRAGAEVVYAKGQRLIVADGATGRTLREIATPPNRARAPYNRTPHVLGDAIAIVNVRGLSSPRDIFLKDRYEHFWVYNEQLELLWSARGNLGHYPHPQDIDGDGRDEIYLGYSLYDDDGRVLWSREDRLQDHADGVAVIDLDLNPSTPPVLINAASDEGMVFLSANGEILRQHFVGHVQNPVTANFRDDLPGLETYTINFWGNQGIVHLFDARGDPVLSFEPAQHGSMMLPVNWTGRSEEFFLLSTNVTEGGLFDGRGRRVLVFPADGHPELANAVLDLTGDCRDEIITWDASELWIYTQDDSPKSGRLYRPQRRPTWQESNYSAAVSLSGWTDDSRSSQLR</sequence>
<accession>B1ZPS1</accession>
<dbReference type="eggNOG" id="COG1520">
    <property type="taxonomic scope" value="Bacteria"/>
</dbReference>
<evidence type="ECO:0000313" key="4">
    <source>
        <dbReference type="Proteomes" id="UP000007013"/>
    </source>
</evidence>
<evidence type="ECO:0000313" key="3">
    <source>
        <dbReference type="EMBL" id="ACB75524.1"/>
    </source>
</evidence>
<evidence type="ECO:0000256" key="1">
    <source>
        <dbReference type="SAM" id="SignalP"/>
    </source>
</evidence>
<dbReference type="Pfam" id="PF21348">
    <property type="entry name" value="RGL11_C"/>
    <property type="match status" value="1"/>
</dbReference>
<feature type="signal peptide" evidence="1">
    <location>
        <begin position="1"/>
        <end position="25"/>
    </location>
</feature>
<dbReference type="OrthoDB" id="9816589at2"/>
<reference evidence="3 4" key="1">
    <citation type="journal article" date="2011" name="J. Bacteriol.">
        <title>Genome sequence of the verrucomicrobium Opitutus terrae PB90-1, an abundant inhabitant of rice paddy soil ecosystems.</title>
        <authorList>
            <person name="van Passel M.W."/>
            <person name="Kant R."/>
            <person name="Palva A."/>
            <person name="Copeland A."/>
            <person name="Lucas S."/>
            <person name="Lapidus A."/>
            <person name="Glavina del Rio T."/>
            <person name="Pitluck S."/>
            <person name="Goltsman E."/>
            <person name="Clum A."/>
            <person name="Sun H."/>
            <person name="Schmutz J."/>
            <person name="Larimer F.W."/>
            <person name="Land M.L."/>
            <person name="Hauser L."/>
            <person name="Kyrpides N."/>
            <person name="Mikhailova N."/>
            <person name="Richardson P.P."/>
            <person name="Janssen P.H."/>
            <person name="de Vos W.M."/>
            <person name="Smidt H."/>
        </authorList>
    </citation>
    <scope>NUCLEOTIDE SEQUENCE [LARGE SCALE GENOMIC DNA]</scope>
    <source>
        <strain evidence="4">DSM 11246 / JCM 15787 / PB90-1</strain>
    </source>
</reference>
<dbReference type="HOGENOM" id="CLU_407543_0_0_0"/>
<dbReference type="PANTHER" id="PTHR43118">
    <property type="entry name" value="RHAMNOGALACTURONAN LYASE (EUROFUNG)"/>
    <property type="match status" value="1"/>
</dbReference>
<dbReference type="PANTHER" id="PTHR43118:SF1">
    <property type="entry name" value="RHAMNOGALACTURONAN LYASE (EUROFUNG)"/>
    <property type="match status" value="1"/>
</dbReference>
<dbReference type="STRING" id="452637.Oter_2241"/>
<keyword evidence="4" id="KW-1185">Reference proteome</keyword>
<dbReference type="AlphaFoldDB" id="B1ZPS1"/>
<dbReference type="InterPro" id="IPR049366">
    <property type="entry name" value="RGL11_C"/>
</dbReference>
<dbReference type="InterPro" id="IPR028994">
    <property type="entry name" value="Integrin_alpha_N"/>
</dbReference>
<feature type="domain" description="Rhamnogalacturonan lyase family 11 C-terminal" evidence="2">
    <location>
        <begin position="422"/>
        <end position="656"/>
    </location>
</feature>
<feature type="chain" id="PRO_5002771958" description="Rhamnogalacturonan lyase family 11 C-terminal domain-containing protein" evidence="1">
    <location>
        <begin position="26"/>
        <end position="695"/>
    </location>
</feature>
<dbReference type="KEGG" id="ote:Oter_2241"/>
<dbReference type="Proteomes" id="UP000007013">
    <property type="component" value="Chromosome"/>
</dbReference>
<dbReference type="Gene3D" id="2.60.120.560">
    <property type="entry name" value="Exo-inulinase, domain 1"/>
    <property type="match status" value="1"/>
</dbReference>
<dbReference type="RefSeq" id="WP_012375061.1">
    <property type="nucleotide sequence ID" value="NC_010571.1"/>
</dbReference>
<dbReference type="SUPFAM" id="SSF69318">
    <property type="entry name" value="Integrin alpha N-terminal domain"/>
    <property type="match status" value="1"/>
</dbReference>
<organism evidence="3 4">
    <name type="scientific">Opitutus terrae (strain DSM 11246 / JCM 15787 / PB90-1)</name>
    <dbReference type="NCBI Taxonomy" id="452637"/>
    <lineage>
        <taxon>Bacteria</taxon>
        <taxon>Pseudomonadati</taxon>
        <taxon>Verrucomicrobiota</taxon>
        <taxon>Opitutia</taxon>
        <taxon>Opitutales</taxon>
        <taxon>Opitutaceae</taxon>
        <taxon>Opitutus</taxon>
    </lineage>
</organism>